<keyword evidence="9 16" id="KW-0521">NADP</keyword>
<sequence length="310" mass="33926">MQENVTLAPHTTYGIGGPARFFREAETPDQIINSIQFARKKSLPFFLLGAGSNVLVSDEGFPGVVIKIKDAQVRVEGNTIIAGPGIMMARLVHTAVAAGLSDIEWAIGVPGTLGGSIRGNAACFGGETAARLDSVEIYDARLDETRTIPAKMCEFGYKDSIFKRRPAWVILSARLVLPNGDIPVSYQKILEHSRVRTVSQSIGPKSAGCVFKNIPWSRKDIERTKILMLHPELAQFMNLPEIPASFCLDRSGMKRERIGAVEVSPVHANYFLNHGGASAEEIMMMIGVAKDRVRRTFGLELEEEIAKVGF</sequence>
<comment type="caution">
    <text evidence="16">Lacks conserved residue(s) required for the propagation of feature annotation.</text>
</comment>
<keyword evidence="7 16" id="KW-0285">Flavoprotein</keyword>
<dbReference type="Proteomes" id="UP000808388">
    <property type="component" value="Unassembled WGS sequence"/>
</dbReference>
<dbReference type="Gene3D" id="3.30.43.10">
    <property type="entry name" value="Uridine Diphospho-n-acetylenolpyruvylglucosamine Reductase, domain 2"/>
    <property type="match status" value="1"/>
</dbReference>
<evidence type="ECO:0000256" key="6">
    <source>
        <dbReference type="ARBA" id="ARBA00022618"/>
    </source>
</evidence>
<dbReference type="InterPro" id="IPR016166">
    <property type="entry name" value="FAD-bd_PCMH"/>
</dbReference>
<comment type="catalytic activity">
    <reaction evidence="15 16">
        <text>UDP-N-acetyl-alpha-D-muramate + NADP(+) = UDP-N-acetyl-3-O-(1-carboxyvinyl)-alpha-D-glucosamine + NADPH + H(+)</text>
        <dbReference type="Rhea" id="RHEA:12248"/>
        <dbReference type="ChEBI" id="CHEBI:15378"/>
        <dbReference type="ChEBI" id="CHEBI:57783"/>
        <dbReference type="ChEBI" id="CHEBI:58349"/>
        <dbReference type="ChEBI" id="CHEBI:68483"/>
        <dbReference type="ChEBI" id="CHEBI:70757"/>
        <dbReference type="EC" id="1.3.1.98"/>
    </reaction>
</comment>
<evidence type="ECO:0000256" key="13">
    <source>
        <dbReference type="ARBA" id="ARBA00023306"/>
    </source>
</evidence>
<evidence type="ECO:0000256" key="16">
    <source>
        <dbReference type="HAMAP-Rule" id="MF_00037"/>
    </source>
</evidence>
<dbReference type="InterPro" id="IPR036318">
    <property type="entry name" value="FAD-bd_PCMH-like_sf"/>
</dbReference>
<dbReference type="HAMAP" id="MF_00037">
    <property type="entry name" value="MurB"/>
    <property type="match status" value="1"/>
</dbReference>
<dbReference type="AlphaFoldDB" id="A0A9D6QTS4"/>
<dbReference type="GO" id="GO:0009252">
    <property type="term" value="P:peptidoglycan biosynthetic process"/>
    <property type="evidence" value="ECO:0007669"/>
    <property type="project" value="UniProtKB-UniRule"/>
</dbReference>
<dbReference type="PANTHER" id="PTHR21071">
    <property type="entry name" value="UDP-N-ACETYLENOLPYRUVOYLGLUCOSAMINE REDUCTASE"/>
    <property type="match status" value="1"/>
</dbReference>
<evidence type="ECO:0000256" key="8">
    <source>
        <dbReference type="ARBA" id="ARBA00022827"/>
    </source>
</evidence>
<dbReference type="InterPro" id="IPR011601">
    <property type="entry name" value="MurB_C"/>
</dbReference>
<feature type="active site" description="Proton donor" evidence="16">
    <location>
        <position position="209"/>
    </location>
</feature>
<organism evidence="18 19">
    <name type="scientific">Candidatus Sungiibacteriota bacterium</name>
    <dbReference type="NCBI Taxonomy" id="2750080"/>
    <lineage>
        <taxon>Bacteria</taxon>
        <taxon>Candidatus Sungiibacteriota</taxon>
    </lineage>
</organism>
<dbReference type="GO" id="GO:0071555">
    <property type="term" value="P:cell wall organization"/>
    <property type="evidence" value="ECO:0007669"/>
    <property type="project" value="UniProtKB-KW"/>
</dbReference>
<dbReference type="InterPro" id="IPR006094">
    <property type="entry name" value="Oxid_FAD_bind_N"/>
</dbReference>
<gene>
    <name evidence="16 18" type="primary">murB</name>
    <name evidence="18" type="ORF">HY220_00575</name>
</gene>
<feature type="domain" description="FAD-binding PCMH-type" evidence="17">
    <location>
        <begin position="14"/>
        <end position="180"/>
    </location>
</feature>
<comment type="caution">
    <text evidence="18">The sequence shown here is derived from an EMBL/GenBank/DDBJ whole genome shotgun (WGS) entry which is preliminary data.</text>
</comment>
<keyword evidence="6 16" id="KW-0132">Cell division</keyword>
<dbReference type="SUPFAM" id="SSF56194">
    <property type="entry name" value="Uridine diphospho-N-Acetylenolpyruvylglucosamine reductase, MurB, C-terminal domain"/>
    <property type="match status" value="1"/>
</dbReference>
<dbReference type="GO" id="GO:0008762">
    <property type="term" value="F:UDP-N-acetylmuramate dehydrogenase activity"/>
    <property type="evidence" value="ECO:0007669"/>
    <property type="project" value="UniProtKB-UniRule"/>
</dbReference>
<comment type="cofactor">
    <cofactor evidence="1 16">
        <name>FAD</name>
        <dbReference type="ChEBI" id="CHEBI:57692"/>
    </cofactor>
</comment>
<dbReference type="PANTHER" id="PTHR21071:SF4">
    <property type="entry name" value="UDP-N-ACETYLENOLPYRUVOYLGLUCOSAMINE REDUCTASE"/>
    <property type="match status" value="1"/>
</dbReference>
<dbReference type="GO" id="GO:0008360">
    <property type="term" value="P:regulation of cell shape"/>
    <property type="evidence" value="ECO:0007669"/>
    <property type="project" value="UniProtKB-KW"/>
</dbReference>
<evidence type="ECO:0000256" key="4">
    <source>
        <dbReference type="ARBA" id="ARBA00004752"/>
    </source>
</evidence>
<evidence type="ECO:0000256" key="10">
    <source>
        <dbReference type="ARBA" id="ARBA00022960"/>
    </source>
</evidence>
<dbReference type="GO" id="GO:0071949">
    <property type="term" value="F:FAD binding"/>
    <property type="evidence" value="ECO:0007669"/>
    <property type="project" value="InterPro"/>
</dbReference>
<dbReference type="SUPFAM" id="SSF56176">
    <property type="entry name" value="FAD-binding/transporter-associated domain-like"/>
    <property type="match status" value="1"/>
</dbReference>
<evidence type="ECO:0000256" key="5">
    <source>
        <dbReference type="ARBA" id="ARBA00022490"/>
    </source>
</evidence>
<comment type="pathway">
    <text evidence="4 16">Cell wall biogenesis; peptidoglycan biosynthesis.</text>
</comment>
<dbReference type="Gene3D" id="3.90.78.10">
    <property type="entry name" value="UDP-N-acetylenolpyruvoylglucosamine reductase, C-terminal domain"/>
    <property type="match status" value="1"/>
</dbReference>
<dbReference type="PROSITE" id="PS51387">
    <property type="entry name" value="FAD_PCMH"/>
    <property type="match status" value="1"/>
</dbReference>
<dbReference type="NCBIfam" id="TIGR00179">
    <property type="entry name" value="murB"/>
    <property type="match status" value="1"/>
</dbReference>
<accession>A0A9D6QTS4</accession>
<dbReference type="InterPro" id="IPR036635">
    <property type="entry name" value="MurB_C_sf"/>
</dbReference>
<comment type="function">
    <text evidence="2 16">Cell wall formation.</text>
</comment>
<dbReference type="Gene3D" id="3.30.465.10">
    <property type="match status" value="1"/>
</dbReference>
<comment type="similarity">
    <text evidence="16">Belongs to the MurB family.</text>
</comment>
<dbReference type="Pfam" id="PF01565">
    <property type="entry name" value="FAD_binding_4"/>
    <property type="match status" value="1"/>
</dbReference>
<feature type="active site" evidence="16">
    <location>
        <position position="304"/>
    </location>
</feature>
<evidence type="ECO:0000259" key="17">
    <source>
        <dbReference type="PROSITE" id="PS51387"/>
    </source>
</evidence>
<evidence type="ECO:0000256" key="12">
    <source>
        <dbReference type="ARBA" id="ARBA00023002"/>
    </source>
</evidence>
<evidence type="ECO:0000256" key="7">
    <source>
        <dbReference type="ARBA" id="ARBA00022630"/>
    </source>
</evidence>
<keyword evidence="12 16" id="KW-0560">Oxidoreductase</keyword>
<evidence type="ECO:0000256" key="2">
    <source>
        <dbReference type="ARBA" id="ARBA00003921"/>
    </source>
</evidence>
<dbReference type="Pfam" id="PF02873">
    <property type="entry name" value="MurB_C"/>
    <property type="match status" value="1"/>
</dbReference>
<keyword evidence="10 16" id="KW-0133">Cell shape</keyword>
<evidence type="ECO:0000256" key="15">
    <source>
        <dbReference type="ARBA" id="ARBA00048914"/>
    </source>
</evidence>
<keyword evidence="11 16" id="KW-0573">Peptidoglycan synthesis</keyword>
<evidence type="ECO:0000256" key="11">
    <source>
        <dbReference type="ARBA" id="ARBA00022984"/>
    </source>
</evidence>
<dbReference type="InterPro" id="IPR003170">
    <property type="entry name" value="MurB"/>
</dbReference>
<evidence type="ECO:0000313" key="18">
    <source>
        <dbReference type="EMBL" id="MBI3627233.1"/>
    </source>
</evidence>
<name>A0A9D6QTS4_9BACT</name>
<keyword evidence="14 16" id="KW-0961">Cell wall biogenesis/degradation</keyword>
<proteinExistence type="inferred from homology"/>
<evidence type="ECO:0000256" key="9">
    <source>
        <dbReference type="ARBA" id="ARBA00022857"/>
    </source>
</evidence>
<dbReference type="InterPro" id="IPR016169">
    <property type="entry name" value="FAD-bd_PCMH_sub2"/>
</dbReference>
<evidence type="ECO:0000256" key="1">
    <source>
        <dbReference type="ARBA" id="ARBA00001974"/>
    </source>
</evidence>
<keyword evidence="8 16" id="KW-0274">FAD</keyword>
<dbReference type="EMBL" id="JACQCQ010000002">
    <property type="protein sequence ID" value="MBI3627233.1"/>
    <property type="molecule type" value="Genomic_DNA"/>
</dbReference>
<reference evidence="18" key="1">
    <citation type="submission" date="2020-07" db="EMBL/GenBank/DDBJ databases">
        <title>Huge and variable diversity of episymbiotic CPR bacteria and DPANN archaea in groundwater ecosystems.</title>
        <authorList>
            <person name="He C.Y."/>
            <person name="Keren R."/>
            <person name="Whittaker M."/>
            <person name="Farag I.F."/>
            <person name="Doudna J."/>
            <person name="Cate J.H.D."/>
            <person name="Banfield J.F."/>
        </authorList>
    </citation>
    <scope>NUCLEOTIDE SEQUENCE</scope>
    <source>
        <strain evidence="18">NC_groundwater_972_Pr1_S-0.2um_49_27</strain>
    </source>
</reference>
<keyword evidence="13 16" id="KW-0131">Cell cycle</keyword>
<comment type="subcellular location">
    <subcellularLocation>
        <location evidence="3 16">Cytoplasm</location>
    </subcellularLocation>
</comment>
<protein>
    <recommendedName>
        <fullName evidence="16">UDP-N-acetylenolpyruvoylglucosamine reductase</fullName>
        <ecNumber evidence="16">1.3.1.98</ecNumber>
    </recommendedName>
    <alternativeName>
        <fullName evidence="16">UDP-N-acetylmuramate dehydrogenase</fullName>
    </alternativeName>
</protein>
<dbReference type="GO" id="GO:0005829">
    <property type="term" value="C:cytosol"/>
    <property type="evidence" value="ECO:0007669"/>
    <property type="project" value="TreeGrafter"/>
</dbReference>
<evidence type="ECO:0000313" key="19">
    <source>
        <dbReference type="Proteomes" id="UP000808388"/>
    </source>
</evidence>
<evidence type="ECO:0000256" key="14">
    <source>
        <dbReference type="ARBA" id="ARBA00023316"/>
    </source>
</evidence>
<dbReference type="EC" id="1.3.1.98" evidence="16"/>
<keyword evidence="5 16" id="KW-0963">Cytoplasm</keyword>
<dbReference type="GO" id="GO:0051301">
    <property type="term" value="P:cell division"/>
    <property type="evidence" value="ECO:0007669"/>
    <property type="project" value="UniProtKB-KW"/>
</dbReference>
<dbReference type="InterPro" id="IPR016167">
    <property type="entry name" value="FAD-bd_PCMH_sub1"/>
</dbReference>
<evidence type="ECO:0000256" key="3">
    <source>
        <dbReference type="ARBA" id="ARBA00004496"/>
    </source>
</evidence>